<dbReference type="Gene3D" id="1.10.10.10">
    <property type="entry name" value="Winged helix-like DNA-binding domain superfamily/Winged helix DNA-binding domain"/>
    <property type="match status" value="1"/>
</dbReference>
<dbReference type="EMBL" id="JBHUHY010000011">
    <property type="protein sequence ID" value="MFD2187352.1"/>
    <property type="molecule type" value="Genomic_DNA"/>
</dbReference>
<dbReference type="CDD" id="cd06170">
    <property type="entry name" value="LuxR_C_like"/>
    <property type="match status" value="1"/>
</dbReference>
<name>A0ABW5AZL6_9FLAO</name>
<dbReference type="InterPro" id="IPR036388">
    <property type="entry name" value="WH-like_DNA-bd_sf"/>
</dbReference>
<feature type="domain" description="HTH luxR-type" evidence="1">
    <location>
        <begin position="83"/>
        <end position="148"/>
    </location>
</feature>
<dbReference type="SMART" id="SM00421">
    <property type="entry name" value="HTH_LUXR"/>
    <property type="match status" value="1"/>
</dbReference>
<sequence>MRINLVLIETLKTRYIHCKFVICCDHIGNTFFDALNKGVNHFLHIDDFVNYQGYISNTSKKKFYCSPLLLNTPKKKRKEADIEQRRYPGLTDKEATVMKLIAQNKPTKEIAQITNNSLRTIQNHRFNIRKKLELVGYHALIQYAIKHYS</sequence>
<organism evidence="2 3">
    <name type="scientific">Aquimarina celericrescens</name>
    <dbReference type="NCBI Taxonomy" id="1964542"/>
    <lineage>
        <taxon>Bacteria</taxon>
        <taxon>Pseudomonadati</taxon>
        <taxon>Bacteroidota</taxon>
        <taxon>Flavobacteriia</taxon>
        <taxon>Flavobacteriales</taxon>
        <taxon>Flavobacteriaceae</taxon>
        <taxon>Aquimarina</taxon>
    </lineage>
</organism>
<proteinExistence type="predicted"/>
<dbReference type="PROSITE" id="PS50043">
    <property type="entry name" value="HTH_LUXR_2"/>
    <property type="match status" value="1"/>
</dbReference>
<accession>A0ABW5AZL6</accession>
<comment type="caution">
    <text evidence="2">The sequence shown here is derived from an EMBL/GenBank/DDBJ whole genome shotgun (WGS) entry which is preliminary data.</text>
</comment>
<protein>
    <submittedName>
        <fullName evidence="2">Helix-turn-helix transcriptional regulator</fullName>
    </submittedName>
</protein>
<dbReference type="Pfam" id="PF00196">
    <property type="entry name" value="GerE"/>
    <property type="match status" value="1"/>
</dbReference>
<dbReference type="SUPFAM" id="SSF46894">
    <property type="entry name" value="C-terminal effector domain of the bipartite response regulators"/>
    <property type="match status" value="1"/>
</dbReference>
<dbReference type="PRINTS" id="PR00038">
    <property type="entry name" value="HTHLUXR"/>
</dbReference>
<dbReference type="RefSeq" id="WP_378320347.1">
    <property type="nucleotide sequence ID" value="NZ_JBHUHY010000011.1"/>
</dbReference>
<keyword evidence="3" id="KW-1185">Reference proteome</keyword>
<gene>
    <name evidence="2" type="ORF">ACFSJT_11185</name>
</gene>
<evidence type="ECO:0000313" key="2">
    <source>
        <dbReference type="EMBL" id="MFD2187352.1"/>
    </source>
</evidence>
<evidence type="ECO:0000313" key="3">
    <source>
        <dbReference type="Proteomes" id="UP001597344"/>
    </source>
</evidence>
<dbReference type="InterPro" id="IPR016032">
    <property type="entry name" value="Sig_transdc_resp-reg_C-effctor"/>
</dbReference>
<evidence type="ECO:0000259" key="1">
    <source>
        <dbReference type="PROSITE" id="PS50043"/>
    </source>
</evidence>
<reference evidence="3" key="1">
    <citation type="journal article" date="2019" name="Int. J. Syst. Evol. Microbiol.">
        <title>The Global Catalogue of Microorganisms (GCM) 10K type strain sequencing project: providing services to taxonomists for standard genome sequencing and annotation.</title>
        <authorList>
            <consortium name="The Broad Institute Genomics Platform"/>
            <consortium name="The Broad Institute Genome Sequencing Center for Infectious Disease"/>
            <person name="Wu L."/>
            <person name="Ma J."/>
        </authorList>
    </citation>
    <scope>NUCLEOTIDE SEQUENCE [LARGE SCALE GENOMIC DNA]</scope>
    <source>
        <strain evidence="3">DT92</strain>
    </source>
</reference>
<dbReference type="InterPro" id="IPR000792">
    <property type="entry name" value="Tscrpt_reg_LuxR_C"/>
</dbReference>
<dbReference type="Proteomes" id="UP001597344">
    <property type="component" value="Unassembled WGS sequence"/>
</dbReference>